<proteinExistence type="predicted"/>
<evidence type="ECO:0008006" key="3">
    <source>
        <dbReference type="Google" id="ProtNLM"/>
    </source>
</evidence>
<dbReference type="Proteomes" id="UP000001996">
    <property type="component" value="Unassembled WGS sequence"/>
</dbReference>
<dbReference type="eggNOG" id="ENOG502RPU7">
    <property type="taxonomic scope" value="Eukaryota"/>
</dbReference>
<evidence type="ECO:0000313" key="1">
    <source>
        <dbReference type="EMBL" id="EDK44688.1"/>
    </source>
</evidence>
<dbReference type="VEuPathDB" id="FungiDB:LELG_02867"/>
<name>A5DZT0_LODEL</name>
<dbReference type="STRING" id="379508.A5DZT0"/>
<sequence length="621" mass="71278">MTQMTASELGSPRSQSKITFDSLPEDVLMRIVYWVSNGTIQDGSNSVIKHQQFPSHVYILNSKRCGISYKDLLALSSTSTRLRKLLGPYLFYSVSLVRRNQIDSILCTPRLQELFSDRKLYQREFLSELVQKNLESCRDSELARNSFRSSPRGDKFFRSRYELELCMCNFVQYVECDNTILKTGELRLFPIMQDLKVLDQRLDVLSLPLASPASLALQAEIENMLLNRLTYLAVHSQTLVTSKLLSGTLPVLQRLDLFLDFDDLSYPQSIDELISNFLKSLLNLKEFTLVLHNPFAVNYLGTINLLSVITGNAKLRKLTIRLKRRKSHATFHQSRWPLYSGYAGDLLLKLFSNLESLIVDIRIIDQMKFSPVIYNTLGREPEMGSETETETETETKVDSKLGAGYKVFTNTQTNDLISSIASPMVKHLILVDQAIVGPHISSDRRELLNVIIRRGRFTTLSFQYGEALEESHLHVLKMVTDFISFICNNVFTGYRLIDTISVQKCWSVTDDSIIREYLLRGIEDKDKNKLNIATMWGKTAFNSPRFRKKELFKVTYSKMDVTSIADPSGYFLGVSTQPSYKANYTMWPENNEFLDDFWSIEASLTDFEQYVVHQRQSLLFG</sequence>
<reference evidence="1 2" key="1">
    <citation type="journal article" date="2009" name="Nature">
        <title>Evolution of pathogenicity and sexual reproduction in eight Candida genomes.</title>
        <authorList>
            <person name="Butler G."/>
            <person name="Rasmussen M.D."/>
            <person name="Lin M.F."/>
            <person name="Santos M.A."/>
            <person name="Sakthikumar S."/>
            <person name="Munro C.A."/>
            <person name="Rheinbay E."/>
            <person name="Grabherr M."/>
            <person name="Forche A."/>
            <person name="Reedy J.L."/>
            <person name="Agrafioti I."/>
            <person name="Arnaud M.B."/>
            <person name="Bates S."/>
            <person name="Brown A.J."/>
            <person name="Brunke S."/>
            <person name="Costanzo M.C."/>
            <person name="Fitzpatrick D.A."/>
            <person name="de Groot P.W."/>
            <person name="Harris D."/>
            <person name="Hoyer L.L."/>
            <person name="Hube B."/>
            <person name="Klis F.M."/>
            <person name="Kodira C."/>
            <person name="Lennard N."/>
            <person name="Logue M.E."/>
            <person name="Martin R."/>
            <person name="Neiman A.M."/>
            <person name="Nikolaou E."/>
            <person name="Quail M.A."/>
            <person name="Quinn J."/>
            <person name="Santos M.C."/>
            <person name="Schmitzberger F.F."/>
            <person name="Sherlock G."/>
            <person name="Shah P."/>
            <person name="Silverstein K.A."/>
            <person name="Skrzypek M.S."/>
            <person name="Soll D."/>
            <person name="Staggs R."/>
            <person name="Stansfield I."/>
            <person name="Stumpf M.P."/>
            <person name="Sudbery P.E."/>
            <person name="Srikantha T."/>
            <person name="Zeng Q."/>
            <person name="Berman J."/>
            <person name="Berriman M."/>
            <person name="Heitman J."/>
            <person name="Gow N.A."/>
            <person name="Lorenz M.C."/>
            <person name="Birren B.W."/>
            <person name="Kellis M."/>
            <person name="Cuomo C.A."/>
        </authorList>
    </citation>
    <scope>NUCLEOTIDE SEQUENCE [LARGE SCALE GENOMIC DNA]</scope>
    <source>
        <strain evidence="2">ATCC 11503 / BCRC 21390 / CBS 2605 / JCM 1781 / NBRC 1676 / NRRL YB-4239</strain>
    </source>
</reference>
<keyword evidence="2" id="KW-1185">Reference proteome</keyword>
<accession>A5DZT0</accession>
<evidence type="ECO:0000313" key="2">
    <source>
        <dbReference type="Proteomes" id="UP000001996"/>
    </source>
</evidence>
<dbReference type="InParanoid" id="A5DZT0"/>
<dbReference type="OrthoDB" id="4026135at2759"/>
<organism evidence="1 2">
    <name type="scientific">Lodderomyces elongisporus (strain ATCC 11503 / CBS 2605 / JCM 1781 / NBRC 1676 / NRRL YB-4239)</name>
    <name type="common">Yeast</name>
    <name type="synonym">Saccharomyces elongisporus</name>
    <dbReference type="NCBI Taxonomy" id="379508"/>
    <lineage>
        <taxon>Eukaryota</taxon>
        <taxon>Fungi</taxon>
        <taxon>Dikarya</taxon>
        <taxon>Ascomycota</taxon>
        <taxon>Saccharomycotina</taxon>
        <taxon>Pichiomycetes</taxon>
        <taxon>Debaryomycetaceae</taxon>
        <taxon>Candida/Lodderomyces clade</taxon>
        <taxon>Lodderomyces</taxon>
    </lineage>
</organism>
<gene>
    <name evidence="1" type="ORF">LELG_02867</name>
</gene>
<dbReference type="GeneID" id="5233573"/>
<dbReference type="KEGG" id="lel:PVL30_003705"/>
<dbReference type="AlphaFoldDB" id="A5DZT0"/>
<dbReference type="EMBL" id="CH981526">
    <property type="protein sequence ID" value="EDK44688.1"/>
    <property type="molecule type" value="Genomic_DNA"/>
</dbReference>
<dbReference type="OMA" id="YLECDNS"/>
<dbReference type="HOGENOM" id="CLU_473257_0_0_1"/>
<protein>
    <recommendedName>
        <fullName evidence="3">F-box domain-containing protein</fullName>
    </recommendedName>
</protein>